<protein>
    <submittedName>
        <fullName evidence="2">DinB family protein</fullName>
    </submittedName>
</protein>
<dbReference type="Proteomes" id="UP000245678">
    <property type="component" value="Unassembled WGS sequence"/>
</dbReference>
<dbReference type="Gene3D" id="1.20.120.450">
    <property type="entry name" value="dinb family like domain"/>
    <property type="match status" value="1"/>
</dbReference>
<dbReference type="InterPro" id="IPR034660">
    <property type="entry name" value="DinB/YfiT-like"/>
</dbReference>
<evidence type="ECO:0000313" key="3">
    <source>
        <dbReference type="Proteomes" id="UP000245678"/>
    </source>
</evidence>
<gene>
    <name evidence="2" type="ORF">LX99_01709</name>
</gene>
<feature type="domain" description="DinB-like" evidence="1">
    <location>
        <begin position="30"/>
        <end position="162"/>
    </location>
</feature>
<dbReference type="AlphaFoldDB" id="A0A316HW91"/>
<organism evidence="2 3">
    <name type="scientific">Mucilaginibacter oryzae</name>
    <dbReference type="NCBI Taxonomy" id="468058"/>
    <lineage>
        <taxon>Bacteria</taxon>
        <taxon>Pseudomonadati</taxon>
        <taxon>Bacteroidota</taxon>
        <taxon>Sphingobacteriia</taxon>
        <taxon>Sphingobacteriales</taxon>
        <taxon>Sphingobacteriaceae</taxon>
        <taxon>Mucilaginibacter</taxon>
    </lineage>
</organism>
<evidence type="ECO:0000259" key="1">
    <source>
        <dbReference type="Pfam" id="PF12867"/>
    </source>
</evidence>
<dbReference type="RefSeq" id="WP_109607448.1">
    <property type="nucleotide sequence ID" value="NZ_QGHA01000002.1"/>
</dbReference>
<evidence type="ECO:0000313" key="2">
    <source>
        <dbReference type="EMBL" id="PWK79252.1"/>
    </source>
</evidence>
<sequence>MKSADKLPEVWLRGPLNDIPALLQPVAHALLQAREELNELMAGFPDNLLWEKVAGMASPGFHLQHLTGVLNRLFTYAKGELLSGEQLAYLAAEGKPDDTGITTSQLIKAFNDQVDEALRQLKATEQATLTDWRGVGRAQLPSTVIGLYTHAAEHTMRHLGQMIVTVKVLKKGL</sequence>
<name>A0A316HW91_9SPHI</name>
<reference evidence="2 3" key="1">
    <citation type="submission" date="2018-05" db="EMBL/GenBank/DDBJ databases">
        <title>Genomic Encyclopedia of Archaeal and Bacterial Type Strains, Phase II (KMG-II): from individual species to whole genera.</title>
        <authorList>
            <person name="Goeker M."/>
        </authorList>
    </citation>
    <scope>NUCLEOTIDE SEQUENCE [LARGE SCALE GENOMIC DNA]</scope>
    <source>
        <strain evidence="2 3">DSM 19975</strain>
    </source>
</reference>
<dbReference type="EMBL" id="QGHA01000002">
    <property type="protein sequence ID" value="PWK79252.1"/>
    <property type="molecule type" value="Genomic_DNA"/>
</dbReference>
<comment type="caution">
    <text evidence="2">The sequence shown here is derived from an EMBL/GenBank/DDBJ whole genome shotgun (WGS) entry which is preliminary data.</text>
</comment>
<proteinExistence type="predicted"/>
<accession>A0A316HW91</accession>
<dbReference type="Pfam" id="PF12867">
    <property type="entry name" value="DinB_2"/>
    <property type="match status" value="1"/>
</dbReference>
<dbReference type="SUPFAM" id="SSF109854">
    <property type="entry name" value="DinB/YfiT-like putative metalloenzymes"/>
    <property type="match status" value="1"/>
</dbReference>
<keyword evidence="3" id="KW-1185">Reference proteome</keyword>
<dbReference type="InterPro" id="IPR024775">
    <property type="entry name" value="DinB-like"/>
</dbReference>